<reference evidence="1" key="1">
    <citation type="submission" date="2020-05" db="EMBL/GenBank/DDBJ databases">
        <title>WGS assembly of Panicum virgatum.</title>
        <authorList>
            <person name="Lovell J.T."/>
            <person name="Jenkins J."/>
            <person name="Shu S."/>
            <person name="Juenger T.E."/>
            <person name="Schmutz J."/>
        </authorList>
    </citation>
    <scope>NUCLEOTIDE SEQUENCE</scope>
    <source>
        <strain evidence="1">AP13</strain>
    </source>
</reference>
<accession>A0A8T0QT01</accession>
<sequence>MSLACPACMSPIVRSRAHRRILDFNSSLWAFSFPVGRSVRRPCLCIVLLHPRCCCWANTCTPAPSPRVGSRSDASALRGAERSGDLHVVLDCGKNPSAPPGLPPLAVVAPHARLLRHRQRVLEPTLPPSLTAVLLRHVLNETTPSSPSSWCVLQAHLAILLHLLPAPDVRERGLTMRAPLQHRRLRLSHVMFRPTFTAFLVSRLGELRLQFHKRQLQIRLPPSFLLLWLFCDWWLPASTMQSPVVVVFAIITTERCQLAFSFCRSAQLSFSTAFASC</sequence>
<evidence type="ECO:0000313" key="1">
    <source>
        <dbReference type="EMBL" id="KAG2576244.1"/>
    </source>
</evidence>
<keyword evidence="2" id="KW-1185">Reference proteome</keyword>
<organism evidence="1 2">
    <name type="scientific">Panicum virgatum</name>
    <name type="common">Blackwell switchgrass</name>
    <dbReference type="NCBI Taxonomy" id="38727"/>
    <lineage>
        <taxon>Eukaryota</taxon>
        <taxon>Viridiplantae</taxon>
        <taxon>Streptophyta</taxon>
        <taxon>Embryophyta</taxon>
        <taxon>Tracheophyta</taxon>
        <taxon>Spermatophyta</taxon>
        <taxon>Magnoliopsida</taxon>
        <taxon>Liliopsida</taxon>
        <taxon>Poales</taxon>
        <taxon>Poaceae</taxon>
        <taxon>PACMAD clade</taxon>
        <taxon>Panicoideae</taxon>
        <taxon>Panicodae</taxon>
        <taxon>Paniceae</taxon>
        <taxon>Panicinae</taxon>
        <taxon>Panicum</taxon>
        <taxon>Panicum sect. Hiantes</taxon>
    </lineage>
</organism>
<name>A0A8T0QT01_PANVG</name>
<dbReference type="EMBL" id="CM029048">
    <property type="protein sequence ID" value="KAG2576244.1"/>
    <property type="molecule type" value="Genomic_DNA"/>
</dbReference>
<protein>
    <submittedName>
        <fullName evidence="1">Uncharacterized protein</fullName>
    </submittedName>
</protein>
<dbReference type="Proteomes" id="UP000823388">
    <property type="component" value="Chromosome 6N"/>
</dbReference>
<proteinExistence type="predicted"/>
<comment type="caution">
    <text evidence="1">The sequence shown here is derived from an EMBL/GenBank/DDBJ whole genome shotgun (WGS) entry which is preliminary data.</text>
</comment>
<dbReference type="AlphaFoldDB" id="A0A8T0QT01"/>
<evidence type="ECO:0000313" key="2">
    <source>
        <dbReference type="Proteomes" id="UP000823388"/>
    </source>
</evidence>
<gene>
    <name evidence="1" type="ORF">PVAP13_6NG015082</name>
</gene>